<dbReference type="Pfam" id="PF00638">
    <property type="entry name" value="Ran_BP1"/>
    <property type="match status" value="1"/>
</dbReference>
<name>A0A0K0CW31_ANGCA</name>
<feature type="compositionally biased region" description="Basic and acidic residues" evidence="3">
    <location>
        <begin position="107"/>
        <end position="117"/>
    </location>
</feature>
<feature type="region of interest" description="Disordered" evidence="3">
    <location>
        <begin position="100"/>
        <end position="120"/>
    </location>
</feature>
<keyword evidence="5" id="KW-1185">Reference proteome</keyword>
<keyword evidence="2" id="KW-0539">Nucleus</keyword>
<feature type="domain" description="RanBD1" evidence="4">
    <location>
        <begin position="117"/>
        <end position="197"/>
    </location>
</feature>
<dbReference type="GO" id="GO:0005634">
    <property type="term" value="C:nucleus"/>
    <property type="evidence" value="ECO:0007669"/>
    <property type="project" value="UniProtKB-SubCell"/>
</dbReference>
<evidence type="ECO:0000256" key="3">
    <source>
        <dbReference type="SAM" id="MobiDB-lite"/>
    </source>
</evidence>
<dbReference type="SMART" id="SM00160">
    <property type="entry name" value="RanBD"/>
    <property type="match status" value="1"/>
</dbReference>
<dbReference type="GO" id="GO:0006611">
    <property type="term" value="P:protein export from nucleus"/>
    <property type="evidence" value="ECO:0007669"/>
    <property type="project" value="TreeGrafter"/>
</dbReference>
<dbReference type="InterPro" id="IPR011993">
    <property type="entry name" value="PH-like_dom_sf"/>
</dbReference>
<reference evidence="6" key="2">
    <citation type="submission" date="2017-02" db="UniProtKB">
        <authorList>
            <consortium name="WormBaseParasite"/>
        </authorList>
    </citation>
    <scope>IDENTIFICATION</scope>
</reference>
<dbReference type="PANTHER" id="PTHR23138">
    <property type="entry name" value="RAN BINDING PROTEIN"/>
    <property type="match status" value="1"/>
</dbReference>
<feature type="compositionally biased region" description="Acidic residues" evidence="3">
    <location>
        <begin position="275"/>
        <end position="286"/>
    </location>
</feature>
<dbReference type="WBParaSite" id="ACAC_0000160301-mRNA-1">
    <property type="protein sequence ID" value="ACAC_0000160301-mRNA-1"/>
    <property type="gene ID" value="ACAC_0000160301"/>
</dbReference>
<dbReference type="SUPFAM" id="SSF50729">
    <property type="entry name" value="PH domain-like"/>
    <property type="match status" value="1"/>
</dbReference>
<proteinExistence type="predicted"/>
<evidence type="ECO:0000313" key="6">
    <source>
        <dbReference type="WBParaSite" id="ACAC_0000160301-mRNA-1"/>
    </source>
</evidence>
<evidence type="ECO:0000313" key="5">
    <source>
        <dbReference type="Proteomes" id="UP000035642"/>
    </source>
</evidence>
<evidence type="ECO:0000256" key="2">
    <source>
        <dbReference type="ARBA" id="ARBA00023242"/>
    </source>
</evidence>
<dbReference type="Proteomes" id="UP000035642">
    <property type="component" value="Unassembled WGS sequence"/>
</dbReference>
<dbReference type="PROSITE" id="PS50196">
    <property type="entry name" value="RANBD1"/>
    <property type="match status" value="1"/>
</dbReference>
<dbReference type="InterPro" id="IPR000156">
    <property type="entry name" value="Ran_bind_dom"/>
</dbReference>
<reference evidence="5" key="1">
    <citation type="submission" date="2012-09" db="EMBL/GenBank/DDBJ databases">
        <authorList>
            <person name="Martin A.A."/>
        </authorList>
    </citation>
    <scope>NUCLEOTIDE SEQUENCE</scope>
</reference>
<comment type="subcellular location">
    <subcellularLocation>
        <location evidence="1">Nucleus</location>
    </subcellularLocation>
</comment>
<sequence>MSDQPSNDSGTSSTGKMFTFRQSALAAKADQLWSQSKSCSGFGTMPFTHVQLEKKSLGDVLGRMAEEKRLRQEREEKGKQSFVFGSKISDRVLKREDFDFPSEAQETSEKKKEHDRPSTSVITVTTGEENDVSIFQTACKLHSFDTEGKRWVERGLANIKINRQDENGEVHHRIVARTTGNHRVVINSKVHADMLFERVDPKRFLQKTAINIDEFCSTLESILRMERVKVSANRKRKADEDSSCSSKTPRKSSNDDPLVQDEHFVINSAGNDLEGIQEDDSLDSESSDVNKTE</sequence>
<accession>A0A0K0CW31</accession>
<evidence type="ECO:0000256" key="1">
    <source>
        <dbReference type="ARBA" id="ARBA00004123"/>
    </source>
</evidence>
<protein>
    <submittedName>
        <fullName evidence="6">RanBD1 domain-containing protein</fullName>
    </submittedName>
</protein>
<evidence type="ECO:0000259" key="4">
    <source>
        <dbReference type="PROSITE" id="PS50196"/>
    </source>
</evidence>
<dbReference type="AlphaFoldDB" id="A0A0K0CW31"/>
<dbReference type="PANTHER" id="PTHR23138:SF142">
    <property type="entry name" value="RAN-BINDING PROTEIN 3B-RELATED"/>
    <property type="match status" value="1"/>
</dbReference>
<dbReference type="Gene3D" id="2.30.29.30">
    <property type="entry name" value="Pleckstrin-homology domain (PH domain)/Phosphotyrosine-binding domain (PTB)"/>
    <property type="match status" value="1"/>
</dbReference>
<dbReference type="InterPro" id="IPR045255">
    <property type="entry name" value="RanBP1-like"/>
</dbReference>
<organism evidence="5 6">
    <name type="scientific">Angiostrongylus cantonensis</name>
    <name type="common">Rat lungworm</name>
    <dbReference type="NCBI Taxonomy" id="6313"/>
    <lineage>
        <taxon>Eukaryota</taxon>
        <taxon>Metazoa</taxon>
        <taxon>Ecdysozoa</taxon>
        <taxon>Nematoda</taxon>
        <taxon>Chromadorea</taxon>
        <taxon>Rhabditida</taxon>
        <taxon>Rhabditina</taxon>
        <taxon>Rhabditomorpha</taxon>
        <taxon>Strongyloidea</taxon>
        <taxon>Metastrongylidae</taxon>
        <taxon>Angiostrongylus</taxon>
    </lineage>
</organism>
<dbReference type="STRING" id="6313.A0A0K0CW31"/>
<feature type="region of interest" description="Disordered" evidence="3">
    <location>
        <begin position="230"/>
        <end position="293"/>
    </location>
</feature>